<evidence type="ECO:0000256" key="4">
    <source>
        <dbReference type="ARBA" id="ARBA00022692"/>
    </source>
</evidence>
<comment type="subcellular location">
    <subcellularLocation>
        <location evidence="1">Cell membrane</location>
        <topology evidence="1">Multi-pass membrane protein</topology>
    </subcellularLocation>
</comment>
<evidence type="ECO:0000259" key="12">
    <source>
        <dbReference type="PROSITE" id="PS50262"/>
    </source>
</evidence>
<keyword evidence="6" id="KW-0297">G-protein coupled receptor</keyword>
<proteinExistence type="inferred from homology"/>
<sequence>MYSEKRSQEGSNNICHFAIFKREDQTLTSFFRYCCSPGCAAMRVAARWRAGGPPPLMLATVFVLLTSSAQLSEMSSVVSGDLAPQQELGDVSPAEEAVRPAEEANVLDTYQNGSFVFSNTLAEFPVRAGRRKSFGSGLIQRQGRDICSQTPSSFKQFAQHFKTCLNISVSAFLKNGSILQSCFNKYRQEYGSRLAPRPIIHPIGRGKTLQIFHQRDFIDVCLPLFRQYGICKEKRYSTFCVEDWTLFLHTRWCQRPSEEDKYFEVLWAVSLMRNDYECFDHICDGSYRVIVREVNGIVVQLLLLDRIRNACKYLYQDDQLKAHIKSGFNKTIIWTTNMFFPSCYPYYEVTWLGLPEEKGLNRFWDYLPLSCRVGEIVMATSVAFIGVFGAIGNLLVVTVILRSDRRSEESSILRTSLAFADLFTSVFVVIPAFYDHLLPIMGSLDFNEKSATFHSEISSSASVSFYHHTAVTHGYRLFQGLVLGVCSFVSLLTLFLLSVERFILTGRAHRYQHYFTVPRVKIAVFLTWSLAIMDTLFYMYNGDGLFSVTWSSFNKLPVSISNEKIGEVLRWTYSCHIFVLSVLCVLTVITSLVSIGTFVQEQAKVVAGWKKRNMRVSGPYQKENRQILTTMCILTFLFMLSTLPVGAFIVVNLTDTFFVQEDLFRYLGWWTFLSGCSWNPWVYNMRSRQFRQEVGEVLRAMLPLWLRRRAQRPQAAERERERRRAQMRMLRRLDLIE</sequence>
<comment type="similarity">
    <text evidence="2">Belongs to the G-protein coupled receptor 1 family.</text>
</comment>
<feature type="transmembrane region" description="Helical" evidence="11">
    <location>
        <begin position="577"/>
        <end position="599"/>
    </location>
</feature>
<dbReference type="AlphaFoldDB" id="A0A3R7PJA4"/>
<feature type="transmembrane region" description="Helical" evidence="11">
    <location>
        <begin position="477"/>
        <end position="499"/>
    </location>
</feature>
<dbReference type="Proteomes" id="UP000283509">
    <property type="component" value="Unassembled WGS sequence"/>
</dbReference>
<dbReference type="PANTHER" id="PTHR24246">
    <property type="entry name" value="OLFACTORY RECEPTOR AND ADENOSINE RECEPTOR"/>
    <property type="match status" value="1"/>
</dbReference>
<keyword evidence="9" id="KW-0325">Glycoprotein</keyword>
<dbReference type="CDD" id="cd00637">
    <property type="entry name" value="7tm_classA_rhodopsin-like"/>
    <property type="match status" value="1"/>
</dbReference>
<dbReference type="GO" id="GO:0005886">
    <property type="term" value="C:plasma membrane"/>
    <property type="evidence" value="ECO:0007669"/>
    <property type="project" value="UniProtKB-SubCell"/>
</dbReference>
<evidence type="ECO:0000256" key="3">
    <source>
        <dbReference type="ARBA" id="ARBA00022475"/>
    </source>
</evidence>
<keyword evidence="5 11" id="KW-1133">Transmembrane helix</keyword>
<comment type="caution">
    <text evidence="13">The sequence shown here is derived from an EMBL/GenBank/DDBJ whole genome shotgun (WGS) entry which is preliminary data.</text>
</comment>
<protein>
    <submittedName>
        <fullName evidence="13">Putative histamine H2 receptor-like</fullName>
    </submittedName>
</protein>
<evidence type="ECO:0000256" key="1">
    <source>
        <dbReference type="ARBA" id="ARBA00004651"/>
    </source>
</evidence>
<keyword evidence="3" id="KW-1003">Cell membrane</keyword>
<name>A0A3R7PJA4_PENVA</name>
<keyword evidence="8 13" id="KW-0675">Receptor</keyword>
<reference evidence="13 14" key="2">
    <citation type="submission" date="2019-01" db="EMBL/GenBank/DDBJ databases">
        <title>The decoding of complex shrimp genome reveals the adaptation for benthos swimmer, frequently molting mechanism and breeding impact on genome.</title>
        <authorList>
            <person name="Sun Y."/>
            <person name="Gao Y."/>
            <person name="Yu Y."/>
        </authorList>
    </citation>
    <scope>NUCLEOTIDE SEQUENCE [LARGE SCALE GENOMIC DNA]</scope>
    <source>
        <tissue evidence="13">Muscle</tissue>
    </source>
</reference>
<evidence type="ECO:0000256" key="8">
    <source>
        <dbReference type="ARBA" id="ARBA00023170"/>
    </source>
</evidence>
<dbReference type="OrthoDB" id="6376512at2759"/>
<dbReference type="InterPro" id="IPR017452">
    <property type="entry name" value="GPCR_Rhodpsn_7TM"/>
</dbReference>
<dbReference type="InterPro" id="IPR000276">
    <property type="entry name" value="GPCR_Rhodpsn"/>
</dbReference>
<dbReference type="GO" id="GO:0004930">
    <property type="term" value="F:G protein-coupled receptor activity"/>
    <property type="evidence" value="ECO:0007669"/>
    <property type="project" value="UniProtKB-KW"/>
</dbReference>
<reference evidence="13 14" key="1">
    <citation type="submission" date="2018-04" db="EMBL/GenBank/DDBJ databases">
        <authorList>
            <person name="Zhang X."/>
            <person name="Yuan J."/>
            <person name="Li F."/>
            <person name="Xiang J."/>
        </authorList>
    </citation>
    <scope>NUCLEOTIDE SEQUENCE [LARGE SCALE GENOMIC DNA]</scope>
    <source>
        <tissue evidence="13">Muscle</tissue>
    </source>
</reference>
<evidence type="ECO:0000313" key="14">
    <source>
        <dbReference type="Proteomes" id="UP000283509"/>
    </source>
</evidence>
<feature type="transmembrane region" description="Helical" evidence="11">
    <location>
        <begin position="663"/>
        <end position="683"/>
    </location>
</feature>
<evidence type="ECO:0000313" key="13">
    <source>
        <dbReference type="EMBL" id="ROT73633.1"/>
    </source>
</evidence>
<gene>
    <name evidence="13" type="ORF">C7M84_007927</name>
</gene>
<evidence type="ECO:0000256" key="6">
    <source>
        <dbReference type="ARBA" id="ARBA00023040"/>
    </source>
</evidence>
<dbReference type="Pfam" id="PF00001">
    <property type="entry name" value="7tm_1"/>
    <property type="match status" value="1"/>
</dbReference>
<feature type="transmembrane region" description="Helical" evidence="11">
    <location>
        <begin position="520"/>
        <end position="540"/>
    </location>
</feature>
<keyword evidence="14" id="KW-1185">Reference proteome</keyword>
<keyword evidence="7 11" id="KW-0472">Membrane</keyword>
<evidence type="ECO:0000256" key="9">
    <source>
        <dbReference type="ARBA" id="ARBA00023180"/>
    </source>
</evidence>
<dbReference type="PRINTS" id="PR00237">
    <property type="entry name" value="GPCRRHODOPSN"/>
</dbReference>
<organism evidence="13 14">
    <name type="scientific">Penaeus vannamei</name>
    <name type="common">Whiteleg shrimp</name>
    <name type="synonym">Litopenaeus vannamei</name>
    <dbReference type="NCBI Taxonomy" id="6689"/>
    <lineage>
        <taxon>Eukaryota</taxon>
        <taxon>Metazoa</taxon>
        <taxon>Ecdysozoa</taxon>
        <taxon>Arthropoda</taxon>
        <taxon>Crustacea</taxon>
        <taxon>Multicrustacea</taxon>
        <taxon>Malacostraca</taxon>
        <taxon>Eumalacostraca</taxon>
        <taxon>Eucarida</taxon>
        <taxon>Decapoda</taxon>
        <taxon>Dendrobranchiata</taxon>
        <taxon>Penaeoidea</taxon>
        <taxon>Penaeidae</taxon>
        <taxon>Penaeus</taxon>
    </lineage>
</organism>
<accession>A0A3R7PJA4</accession>
<feature type="transmembrane region" description="Helical" evidence="11">
    <location>
        <begin position="627"/>
        <end position="651"/>
    </location>
</feature>
<dbReference type="SUPFAM" id="SSF81321">
    <property type="entry name" value="Family A G protein-coupled receptor-like"/>
    <property type="match status" value="1"/>
</dbReference>
<dbReference type="PANTHER" id="PTHR24246:SF27">
    <property type="entry name" value="ADENOSINE RECEPTOR, ISOFORM A"/>
    <property type="match status" value="1"/>
</dbReference>
<dbReference type="PROSITE" id="PS50262">
    <property type="entry name" value="G_PROTEIN_RECEP_F1_2"/>
    <property type="match status" value="1"/>
</dbReference>
<feature type="domain" description="G-protein coupled receptors family 1 profile" evidence="12">
    <location>
        <begin position="392"/>
        <end position="683"/>
    </location>
</feature>
<evidence type="ECO:0000256" key="2">
    <source>
        <dbReference type="ARBA" id="ARBA00010663"/>
    </source>
</evidence>
<dbReference type="EMBL" id="QCYY01002013">
    <property type="protein sequence ID" value="ROT73633.1"/>
    <property type="molecule type" value="Genomic_DNA"/>
</dbReference>
<keyword evidence="10" id="KW-0807">Transducer</keyword>
<dbReference type="Gene3D" id="1.20.1070.10">
    <property type="entry name" value="Rhodopsin 7-helix transmembrane proteins"/>
    <property type="match status" value="1"/>
</dbReference>
<keyword evidence="4 11" id="KW-0812">Transmembrane</keyword>
<evidence type="ECO:0000256" key="11">
    <source>
        <dbReference type="SAM" id="Phobius"/>
    </source>
</evidence>
<feature type="transmembrane region" description="Helical" evidence="11">
    <location>
        <begin position="376"/>
        <end position="401"/>
    </location>
</feature>
<evidence type="ECO:0000256" key="10">
    <source>
        <dbReference type="ARBA" id="ARBA00023224"/>
    </source>
</evidence>
<feature type="transmembrane region" description="Helical" evidence="11">
    <location>
        <begin position="413"/>
        <end position="434"/>
    </location>
</feature>
<evidence type="ECO:0000256" key="5">
    <source>
        <dbReference type="ARBA" id="ARBA00022989"/>
    </source>
</evidence>
<evidence type="ECO:0000256" key="7">
    <source>
        <dbReference type="ARBA" id="ARBA00023136"/>
    </source>
</evidence>